<feature type="transmembrane region" description="Helical" evidence="6">
    <location>
        <begin position="434"/>
        <end position="456"/>
    </location>
</feature>
<evidence type="ECO:0000313" key="8">
    <source>
        <dbReference type="Proteomes" id="UP001558534"/>
    </source>
</evidence>
<feature type="transmembrane region" description="Helical" evidence="6">
    <location>
        <begin position="462"/>
        <end position="485"/>
    </location>
</feature>
<dbReference type="PANTHER" id="PTHR30250">
    <property type="entry name" value="PST FAMILY PREDICTED COLANIC ACID TRANSPORTER"/>
    <property type="match status" value="1"/>
</dbReference>
<keyword evidence="4 6" id="KW-1133">Transmembrane helix</keyword>
<evidence type="ECO:0000256" key="3">
    <source>
        <dbReference type="ARBA" id="ARBA00022692"/>
    </source>
</evidence>
<evidence type="ECO:0000256" key="5">
    <source>
        <dbReference type="ARBA" id="ARBA00023136"/>
    </source>
</evidence>
<protein>
    <submittedName>
        <fullName evidence="7">Oligosaccharide flippase family protein</fullName>
    </submittedName>
</protein>
<evidence type="ECO:0000256" key="1">
    <source>
        <dbReference type="ARBA" id="ARBA00004651"/>
    </source>
</evidence>
<feature type="transmembrane region" description="Helical" evidence="6">
    <location>
        <begin position="302"/>
        <end position="325"/>
    </location>
</feature>
<feature type="transmembrane region" description="Helical" evidence="6">
    <location>
        <begin position="7"/>
        <end position="30"/>
    </location>
</feature>
<dbReference type="Pfam" id="PF01943">
    <property type="entry name" value="Polysacc_synt"/>
    <property type="match status" value="1"/>
</dbReference>
<evidence type="ECO:0000256" key="6">
    <source>
        <dbReference type="SAM" id="Phobius"/>
    </source>
</evidence>
<dbReference type="PROSITE" id="PS51257">
    <property type="entry name" value="PROKAR_LIPOPROTEIN"/>
    <property type="match status" value="1"/>
</dbReference>
<dbReference type="PANTHER" id="PTHR30250:SF26">
    <property type="entry name" value="PSMA PROTEIN"/>
    <property type="match status" value="1"/>
</dbReference>
<feature type="transmembrane region" description="Helical" evidence="6">
    <location>
        <begin position="401"/>
        <end position="422"/>
    </location>
</feature>
<sequence>MKEIKIAAVLSYITIGCTIISSIIFTPIIISKLGQEEYGLYSLMIVLVGYLSILDLGLGNAIVRYISRNRATDDKALEASLNGFFLKLFIGIGFITLLIGFLLFSQVDVIFGKSLTVEQLNKAKIMGYIMTISLAAQFPLSVFSSILQAYEKFIFIKLTALLQVIIQPLTMLFFLLLGTSAVTLIYIVAIYNVLFLLIDAIFCLKVLDIKFTFKLNNQAFIKEIFVYAIFIFITVIVDKIYWQTDQVLLGILKGTEDVAIYAVAIQIVLIFMSLALAISGLFLPRISMLVTQEDGLEQINKLFIKVGSMQFLVVGYILGGFFLFGKEFLTLWLGKEFITVYYIVLIIMMPFIIDLIQNLGLSVLKAKNLFKFRTILLISVAVGNIFMSIPAIYYYGKMGTAIITACSLLIGNVVVMNIYYYKKIKLDIYGFWKAVGRLALAFGLAISLIKLLWLVANPTITWFSIILYIFYYSVIVGVSLLCVGLKKEQRKKWLEQLKVILVNRGGAKFWNPKS</sequence>
<feature type="transmembrane region" description="Helical" evidence="6">
    <location>
        <begin position="183"/>
        <end position="204"/>
    </location>
</feature>
<comment type="caution">
    <text evidence="7">The sequence shown here is derived from an EMBL/GenBank/DDBJ whole genome shotgun (WGS) entry which is preliminary data.</text>
</comment>
<evidence type="ECO:0000313" key="7">
    <source>
        <dbReference type="EMBL" id="MEX3744395.1"/>
    </source>
</evidence>
<feature type="transmembrane region" description="Helical" evidence="6">
    <location>
        <begin position="258"/>
        <end position="282"/>
    </location>
</feature>
<gene>
    <name evidence="7" type="ORF">AB1300_04540</name>
</gene>
<feature type="transmembrane region" description="Helical" evidence="6">
    <location>
        <begin position="154"/>
        <end position="177"/>
    </location>
</feature>
<feature type="transmembrane region" description="Helical" evidence="6">
    <location>
        <begin position="84"/>
        <end position="105"/>
    </location>
</feature>
<keyword evidence="8" id="KW-1185">Reference proteome</keyword>
<dbReference type="InterPro" id="IPR002797">
    <property type="entry name" value="Polysacc_synth"/>
</dbReference>
<accession>A0ABV3VU30</accession>
<dbReference type="EMBL" id="JBFRHK010000002">
    <property type="protein sequence ID" value="MEX3744395.1"/>
    <property type="molecule type" value="Genomic_DNA"/>
</dbReference>
<evidence type="ECO:0000256" key="2">
    <source>
        <dbReference type="ARBA" id="ARBA00022475"/>
    </source>
</evidence>
<dbReference type="RefSeq" id="WP_368635393.1">
    <property type="nucleotide sequence ID" value="NZ_JBFRHK010000002.1"/>
</dbReference>
<proteinExistence type="predicted"/>
<feature type="transmembrane region" description="Helical" evidence="6">
    <location>
        <begin position="42"/>
        <end position="63"/>
    </location>
</feature>
<feature type="transmembrane region" description="Helical" evidence="6">
    <location>
        <begin position="224"/>
        <end position="242"/>
    </location>
</feature>
<dbReference type="Proteomes" id="UP001558534">
    <property type="component" value="Unassembled WGS sequence"/>
</dbReference>
<keyword evidence="2" id="KW-1003">Cell membrane</keyword>
<organism evidence="7 8">
    <name type="scientific">Lysinibacillus xylanilyticus</name>
    <dbReference type="NCBI Taxonomy" id="582475"/>
    <lineage>
        <taxon>Bacteria</taxon>
        <taxon>Bacillati</taxon>
        <taxon>Bacillota</taxon>
        <taxon>Bacilli</taxon>
        <taxon>Bacillales</taxon>
        <taxon>Bacillaceae</taxon>
        <taxon>Lysinibacillus</taxon>
    </lineage>
</organism>
<feature type="transmembrane region" description="Helical" evidence="6">
    <location>
        <begin position="337"/>
        <end position="356"/>
    </location>
</feature>
<feature type="transmembrane region" description="Helical" evidence="6">
    <location>
        <begin position="125"/>
        <end position="147"/>
    </location>
</feature>
<keyword evidence="5 6" id="KW-0472">Membrane</keyword>
<comment type="subcellular location">
    <subcellularLocation>
        <location evidence="1">Cell membrane</location>
        <topology evidence="1">Multi-pass membrane protein</topology>
    </subcellularLocation>
</comment>
<dbReference type="InterPro" id="IPR050833">
    <property type="entry name" value="Poly_Biosynth_Transport"/>
</dbReference>
<feature type="transmembrane region" description="Helical" evidence="6">
    <location>
        <begin position="376"/>
        <end position="395"/>
    </location>
</feature>
<reference evidence="7 8" key="1">
    <citation type="submission" date="2024-07" db="EMBL/GenBank/DDBJ databases">
        <title>Characterization of a bacterium isolated from hydrolysated instant sea cucumber by whole-genome sequencing and metabolomics.</title>
        <authorList>
            <person name="Luo X."/>
            <person name="Zhang Z."/>
            <person name="Zheng Z."/>
            <person name="Zhang W."/>
            <person name="Ming T."/>
            <person name="Jiao L."/>
            <person name="Su X."/>
            <person name="Kong F."/>
            <person name="Xu J."/>
        </authorList>
    </citation>
    <scope>NUCLEOTIDE SEQUENCE [LARGE SCALE GENOMIC DNA]</scope>
    <source>
        <strain evidence="7 8">XL-2024</strain>
    </source>
</reference>
<keyword evidence="3 6" id="KW-0812">Transmembrane</keyword>
<name>A0ABV3VU30_9BACI</name>
<evidence type="ECO:0000256" key="4">
    <source>
        <dbReference type="ARBA" id="ARBA00022989"/>
    </source>
</evidence>